<dbReference type="PROSITE" id="PS51257">
    <property type="entry name" value="PROKAR_LIPOPROTEIN"/>
    <property type="match status" value="1"/>
</dbReference>
<dbReference type="Proteomes" id="UP001590951">
    <property type="component" value="Unassembled WGS sequence"/>
</dbReference>
<evidence type="ECO:0008006" key="5">
    <source>
        <dbReference type="Google" id="ProtNLM"/>
    </source>
</evidence>
<protein>
    <recommendedName>
        <fullName evidence="5">Secreted protein</fullName>
    </recommendedName>
</protein>
<keyword evidence="4" id="KW-1185">Reference proteome</keyword>
<gene>
    <name evidence="3" type="ORF">ABVK25_010184</name>
</gene>
<evidence type="ECO:0000313" key="4">
    <source>
        <dbReference type="Proteomes" id="UP001590951"/>
    </source>
</evidence>
<evidence type="ECO:0000256" key="2">
    <source>
        <dbReference type="SAM" id="SignalP"/>
    </source>
</evidence>
<comment type="caution">
    <text evidence="3">The sequence shown here is derived from an EMBL/GenBank/DDBJ whole genome shotgun (WGS) entry which is preliminary data.</text>
</comment>
<feature type="chain" id="PRO_5046577720" description="Secreted protein" evidence="2">
    <location>
        <begin position="21"/>
        <end position="293"/>
    </location>
</feature>
<name>A0ABR4AWD3_9LECA</name>
<dbReference type="EMBL" id="JBHFEH010000061">
    <property type="protein sequence ID" value="KAL2049605.1"/>
    <property type="molecule type" value="Genomic_DNA"/>
</dbReference>
<feature type="region of interest" description="Disordered" evidence="1">
    <location>
        <begin position="256"/>
        <end position="285"/>
    </location>
</feature>
<proteinExistence type="predicted"/>
<accession>A0ABR4AWD3</accession>
<sequence length="293" mass="30695">MKVNAATLAILAGYIATTSCIPVPGGPSPPEIVALKLTTPTKTSEPDLGPTDERRPPGCRPLEARMPPVVGPKMLTGDNDGPALAYNTSQPCCLVHINSKQSPIENQSSSLQYAKAQSPTGTTNTRISVLSMAMGMMTGSRPACPRCTLGNDSNVVADKPEEALTSAEYLSVPSVVLGEIVLPLSSGTSNRKLRIQSFPSVMGTMVSRVSALSLGMQMPISTARSDGGVLPPKMLMPRASISVCVPCVLLSSKRTTSADPENAESLEKRMPPDGAKTLAGSDGASPSWWHFGY</sequence>
<reference evidence="3 4" key="1">
    <citation type="submission" date="2024-09" db="EMBL/GenBank/DDBJ databases">
        <title>Rethinking Asexuality: The Enigmatic Case of Functional Sexual Genes in Lepraria (Stereocaulaceae).</title>
        <authorList>
            <person name="Doellman M."/>
            <person name="Sun Y."/>
            <person name="Barcenas-Pena A."/>
            <person name="Lumbsch H.T."/>
            <person name="Grewe F."/>
        </authorList>
    </citation>
    <scope>NUCLEOTIDE SEQUENCE [LARGE SCALE GENOMIC DNA]</scope>
    <source>
        <strain evidence="3 4">Grewe 0041</strain>
    </source>
</reference>
<evidence type="ECO:0000256" key="1">
    <source>
        <dbReference type="SAM" id="MobiDB-lite"/>
    </source>
</evidence>
<feature type="region of interest" description="Disordered" evidence="1">
    <location>
        <begin position="40"/>
        <end position="70"/>
    </location>
</feature>
<feature type="signal peptide" evidence="2">
    <location>
        <begin position="1"/>
        <end position="20"/>
    </location>
</feature>
<keyword evidence="2" id="KW-0732">Signal</keyword>
<organism evidence="3 4">
    <name type="scientific">Lepraria finkii</name>
    <dbReference type="NCBI Taxonomy" id="1340010"/>
    <lineage>
        <taxon>Eukaryota</taxon>
        <taxon>Fungi</taxon>
        <taxon>Dikarya</taxon>
        <taxon>Ascomycota</taxon>
        <taxon>Pezizomycotina</taxon>
        <taxon>Lecanoromycetes</taxon>
        <taxon>OSLEUM clade</taxon>
        <taxon>Lecanoromycetidae</taxon>
        <taxon>Lecanorales</taxon>
        <taxon>Lecanorineae</taxon>
        <taxon>Stereocaulaceae</taxon>
        <taxon>Lepraria</taxon>
    </lineage>
</organism>
<evidence type="ECO:0000313" key="3">
    <source>
        <dbReference type="EMBL" id="KAL2049605.1"/>
    </source>
</evidence>